<gene>
    <name evidence="10" type="ORF">ACFFGH_28535</name>
</gene>
<keyword evidence="5 8" id="KW-0812">Transmembrane</keyword>
<evidence type="ECO:0000256" key="2">
    <source>
        <dbReference type="ARBA" id="ARBA00022475"/>
    </source>
</evidence>
<feature type="transmembrane region" description="Helical" evidence="8">
    <location>
        <begin position="308"/>
        <end position="326"/>
    </location>
</feature>
<feature type="transmembrane region" description="Helical" evidence="8">
    <location>
        <begin position="211"/>
        <end position="230"/>
    </location>
</feature>
<proteinExistence type="predicted"/>
<feature type="transmembrane region" description="Helical" evidence="8">
    <location>
        <begin position="338"/>
        <end position="358"/>
    </location>
</feature>
<dbReference type="PANTHER" id="PTHR33908">
    <property type="entry name" value="MANNOSYLTRANSFERASE YKCB-RELATED"/>
    <property type="match status" value="1"/>
</dbReference>
<dbReference type="Pfam" id="PF13231">
    <property type="entry name" value="PMT_2"/>
    <property type="match status" value="1"/>
</dbReference>
<keyword evidence="7 8" id="KW-0472">Membrane</keyword>
<dbReference type="RefSeq" id="WP_386675085.1">
    <property type="nucleotide sequence ID" value="NZ_JBHLTG010000009.1"/>
</dbReference>
<dbReference type="EMBL" id="JBHLTG010000009">
    <property type="protein sequence ID" value="MFC0681798.1"/>
    <property type="molecule type" value="Genomic_DNA"/>
</dbReference>
<feature type="transmembrane region" description="Helical" evidence="8">
    <location>
        <begin position="121"/>
        <end position="139"/>
    </location>
</feature>
<protein>
    <submittedName>
        <fullName evidence="10">Glycosyltransferase family 39 protein</fullName>
    </submittedName>
</protein>
<evidence type="ECO:0000313" key="10">
    <source>
        <dbReference type="EMBL" id="MFC0681798.1"/>
    </source>
</evidence>
<keyword evidence="4" id="KW-0808">Transferase</keyword>
<keyword evidence="11" id="KW-1185">Reference proteome</keyword>
<feature type="transmembrane region" description="Helical" evidence="8">
    <location>
        <begin position="285"/>
        <end position="302"/>
    </location>
</feature>
<reference evidence="10 11" key="1">
    <citation type="submission" date="2024-09" db="EMBL/GenBank/DDBJ databases">
        <authorList>
            <person name="Sun Q."/>
            <person name="Mori K."/>
        </authorList>
    </citation>
    <scope>NUCLEOTIDE SEQUENCE [LARGE SCALE GENOMIC DNA]</scope>
    <source>
        <strain evidence="10 11">KCTC 23076</strain>
    </source>
</reference>
<organism evidence="10 11">
    <name type="scientific">Lysobacter korlensis</name>
    <dbReference type="NCBI Taxonomy" id="553636"/>
    <lineage>
        <taxon>Bacteria</taxon>
        <taxon>Pseudomonadati</taxon>
        <taxon>Pseudomonadota</taxon>
        <taxon>Gammaproteobacteria</taxon>
        <taxon>Lysobacterales</taxon>
        <taxon>Lysobacteraceae</taxon>
        <taxon>Lysobacter</taxon>
    </lineage>
</organism>
<evidence type="ECO:0000256" key="1">
    <source>
        <dbReference type="ARBA" id="ARBA00004651"/>
    </source>
</evidence>
<feature type="transmembrane region" description="Helical" evidence="8">
    <location>
        <begin position="24"/>
        <end position="48"/>
    </location>
</feature>
<keyword evidence="3" id="KW-0328">Glycosyltransferase</keyword>
<dbReference type="Proteomes" id="UP001589896">
    <property type="component" value="Unassembled WGS sequence"/>
</dbReference>
<keyword evidence="2" id="KW-1003">Cell membrane</keyword>
<comment type="caution">
    <text evidence="10">The sequence shown here is derived from an EMBL/GenBank/DDBJ whole genome shotgun (WGS) entry which is preliminary data.</text>
</comment>
<keyword evidence="6 8" id="KW-1133">Transmembrane helix</keyword>
<feature type="transmembrane region" description="Helical" evidence="8">
    <location>
        <begin position="88"/>
        <end position="109"/>
    </location>
</feature>
<comment type="subcellular location">
    <subcellularLocation>
        <location evidence="1">Cell membrane</location>
        <topology evidence="1">Multi-pass membrane protein</topology>
    </subcellularLocation>
</comment>
<feature type="domain" description="Glycosyltransferase RgtA/B/C/D-like" evidence="9">
    <location>
        <begin position="67"/>
        <end position="227"/>
    </location>
</feature>
<evidence type="ECO:0000256" key="4">
    <source>
        <dbReference type="ARBA" id="ARBA00022679"/>
    </source>
</evidence>
<accession>A0ABV6RXU0</accession>
<evidence type="ECO:0000256" key="6">
    <source>
        <dbReference type="ARBA" id="ARBA00022989"/>
    </source>
</evidence>
<feature type="transmembrane region" description="Helical" evidence="8">
    <location>
        <begin position="167"/>
        <end position="199"/>
    </location>
</feature>
<name>A0ABV6RXU0_9GAMM</name>
<dbReference type="InterPro" id="IPR050297">
    <property type="entry name" value="LipidA_mod_glycosyltrf_83"/>
</dbReference>
<dbReference type="InterPro" id="IPR038731">
    <property type="entry name" value="RgtA/B/C-like"/>
</dbReference>
<evidence type="ECO:0000313" key="11">
    <source>
        <dbReference type="Proteomes" id="UP001589896"/>
    </source>
</evidence>
<sequence>MPGSTPIIAPTGAPNPVADTLPRFAAVPVLSAAFAQLIVLAATANLYGYHRDELYFRMLPPAAGYVDQPPLTPAVARFFSTVVADEAWAIRIPAMVFAAASVLVVALIAREVGGGRFAQGLAAWGYAFAAFPLIFGHVLLTASLDLLVWPAVVLTVIRAVLRNRPRWWLVAGLIVGVSMYNKLLIALLLVSIVVGILAVGPRRILASWWPYAGAAIAVVIGTPNLVYQWTNGWPQLAMGRALAENNADEVRILMWPLLLLLLGPLLVPTWVAGIVALVRRQEWRPIRFLVAALPVLLLLTFAGGSQFYYPLGLLACLYAIGCVPVTEWAQARFRRRGVVLGAVGVNALVSAVISLPVIPLSALGATPIPAINQVTADQIGWPEYVAQVEAVLEQADLPAENTVILATNYGEAGALDRYGSAALPAVVSGHNALAELDRPGADVSTVVLVGYQVRHLAQEFETCEQVTTLDNALGVENEEQGAPISICRGPLEAWSQLWDRIGHFD</sequence>
<evidence type="ECO:0000256" key="8">
    <source>
        <dbReference type="SAM" id="Phobius"/>
    </source>
</evidence>
<dbReference type="PANTHER" id="PTHR33908:SF11">
    <property type="entry name" value="MEMBRANE PROTEIN"/>
    <property type="match status" value="1"/>
</dbReference>
<evidence type="ECO:0000256" key="5">
    <source>
        <dbReference type="ARBA" id="ARBA00022692"/>
    </source>
</evidence>
<evidence type="ECO:0000256" key="3">
    <source>
        <dbReference type="ARBA" id="ARBA00022676"/>
    </source>
</evidence>
<evidence type="ECO:0000256" key="7">
    <source>
        <dbReference type="ARBA" id="ARBA00023136"/>
    </source>
</evidence>
<feature type="transmembrane region" description="Helical" evidence="8">
    <location>
        <begin position="252"/>
        <end position="278"/>
    </location>
</feature>
<evidence type="ECO:0000259" key="9">
    <source>
        <dbReference type="Pfam" id="PF13231"/>
    </source>
</evidence>